<dbReference type="InterPro" id="IPR016160">
    <property type="entry name" value="Ald_DH_CS_CYS"/>
</dbReference>
<dbReference type="InterPro" id="IPR016163">
    <property type="entry name" value="Ald_DH_C"/>
</dbReference>
<dbReference type="SUPFAM" id="SSF53720">
    <property type="entry name" value="ALDH-like"/>
    <property type="match status" value="1"/>
</dbReference>
<comment type="similarity">
    <text evidence="1 6">Belongs to the aldehyde dehydrogenase family.</text>
</comment>
<dbReference type="FunFam" id="3.40.605.10:FF:000007">
    <property type="entry name" value="NAD/NADP-dependent betaine aldehyde dehydrogenase"/>
    <property type="match status" value="1"/>
</dbReference>
<dbReference type="Gene3D" id="3.40.309.10">
    <property type="entry name" value="Aldehyde Dehydrogenase, Chain A, domain 2"/>
    <property type="match status" value="1"/>
</dbReference>
<dbReference type="STRING" id="310780.SAMN05216267_101779"/>
<evidence type="ECO:0000313" key="9">
    <source>
        <dbReference type="EMBL" id="SEO10075.1"/>
    </source>
</evidence>
<dbReference type="EMBL" id="FODD01000017">
    <property type="protein sequence ID" value="SEO10075.1"/>
    <property type="molecule type" value="Genomic_DNA"/>
</dbReference>
<protein>
    <recommendedName>
        <fullName evidence="3">aldehyde dehydrogenase (NAD(+))</fullName>
        <ecNumber evidence="3">1.2.1.3</ecNumber>
    </recommendedName>
</protein>
<feature type="domain" description="Aldehyde dehydrogenase" evidence="8">
    <location>
        <begin position="29"/>
        <end position="479"/>
    </location>
</feature>
<evidence type="ECO:0000256" key="1">
    <source>
        <dbReference type="ARBA" id="ARBA00009986"/>
    </source>
</evidence>
<evidence type="ECO:0000256" key="3">
    <source>
        <dbReference type="ARBA" id="ARBA00024226"/>
    </source>
</evidence>
<dbReference type="EC" id="1.2.1.3" evidence="3"/>
<dbReference type="InterPro" id="IPR029510">
    <property type="entry name" value="Ald_DH_CS_GLU"/>
</dbReference>
<evidence type="ECO:0000256" key="6">
    <source>
        <dbReference type="RuleBase" id="RU003345"/>
    </source>
</evidence>
<evidence type="ECO:0000256" key="4">
    <source>
        <dbReference type="ARBA" id="ARBA00049194"/>
    </source>
</evidence>
<dbReference type="Pfam" id="PF00171">
    <property type="entry name" value="Aldedh"/>
    <property type="match status" value="1"/>
</dbReference>
<dbReference type="InterPro" id="IPR016161">
    <property type="entry name" value="Ald_DH/histidinol_DH"/>
</dbReference>
<dbReference type="GO" id="GO:0004029">
    <property type="term" value="F:aldehyde dehydrogenase (NAD+) activity"/>
    <property type="evidence" value="ECO:0007669"/>
    <property type="project" value="UniProtKB-EC"/>
</dbReference>
<evidence type="ECO:0000256" key="2">
    <source>
        <dbReference type="ARBA" id="ARBA00023002"/>
    </source>
</evidence>
<dbReference type="AlphaFoldDB" id="A0A1H8LY96"/>
<dbReference type="InterPro" id="IPR015590">
    <property type="entry name" value="Aldehyde_DH_dom"/>
</dbReference>
<evidence type="ECO:0000256" key="7">
    <source>
        <dbReference type="SAM" id="MobiDB-lite"/>
    </source>
</evidence>
<keyword evidence="10" id="KW-1185">Reference proteome</keyword>
<reference evidence="9 10" key="1">
    <citation type="submission" date="2016-10" db="EMBL/GenBank/DDBJ databases">
        <authorList>
            <person name="de Groot N.N."/>
        </authorList>
    </citation>
    <scope>NUCLEOTIDE SEQUENCE [LARGE SCALE GENOMIC DNA]</scope>
    <source>
        <strain evidence="9 10">CGMCC 4.2026</strain>
    </source>
</reference>
<dbReference type="FunFam" id="3.40.605.10:FF:000026">
    <property type="entry name" value="Aldehyde dehydrogenase, putative"/>
    <property type="match status" value="1"/>
</dbReference>
<organism evidence="9 10">
    <name type="scientific">Actinacidiphila rubida</name>
    <dbReference type="NCBI Taxonomy" id="310780"/>
    <lineage>
        <taxon>Bacteria</taxon>
        <taxon>Bacillati</taxon>
        <taxon>Actinomycetota</taxon>
        <taxon>Actinomycetes</taxon>
        <taxon>Kitasatosporales</taxon>
        <taxon>Streptomycetaceae</taxon>
        <taxon>Actinacidiphila</taxon>
    </lineage>
</organism>
<dbReference type="Proteomes" id="UP000181951">
    <property type="component" value="Unassembled WGS sequence"/>
</dbReference>
<comment type="catalytic activity">
    <reaction evidence="4">
        <text>an aldehyde + NAD(+) + H2O = a carboxylate + NADH + 2 H(+)</text>
        <dbReference type="Rhea" id="RHEA:16185"/>
        <dbReference type="ChEBI" id="CHEBI:15377"/>
        <dbReference type="ChEBI" id="CHEBI:15378"/>
        <dbReference type="ChEBI" id="CHEBI:17478"/>
        <dbReference type="ChEBI" id="CHEBI:29067"/>
        <dbReference type="ChEBI" id="CHEBI:57540"/>
        <dbReference type="ChEBI" id="CHEBI:57945"/>
        <dbReference type="EC" id="1.2.1.3"/>
    </reaction>
</comment>
<dbReference type="PANTHER" id="PTHR42804:SF1">
    <property type="entry name" value="ALDEHYDE DEHYDROGENASE-RELATED"/>
    <property type="match status" value="1"/>
</dbReference>
<proteinExistence type="inferred from homology"/>
<accession>A0A1H8LY96</accession>
<dbReference type="PROSITE" id="PS00687">
    <property type="entry name" value="ALDEHYDE_DEHYDR_GLU"/>
    <property type="match status" value="1"/>
</dbReference>
<name>A0A1H8LY96_9ACTN</name>
<sequence length="482" mass="50041">MADGTDNQHTDGTPRVHRGRDEVFVGGRWRPSAGGERIDVIDPATERLIGRVPAGDARDVDAAVAAARAALPGWAATPPERRAAVLTAARDLMAARREDIAATVSAELGAPLAFATAVHTDLPLAVLGSFARLAAEHPFEERIGNSRVLHEPVGVVGAITPWNYPLHQVVAKAAPALAAGCTVVLKPAEDTPLVAQLFAEILAEAGLPDGVFNLVTGLGPVAGQALAEHPGVDLVSFTGSTAVGRLIGAAAGGAVKRVALELGGKSANVILPGADLAKAVNVGVANVFANSGQTCSAWTRMLVHAARYDEAVELAAAAAAKYRPGDRVGPLVNAKQLQRVRGYIDKGVQEGARVAAGGAEAPEGLAAGYYVRPTVFADVRPEMTIAQEEIFGPVVSLIRYEDEEDALRIANGTVYGLAGAVWAADEDTAVAFARRMDTGQVDINGGRFNPRAPFGGYKQSGVGRELGPHGLAEYLQTKSLQL</sequence>
<feature type="active site" evidence="5">
    <location>
        <position position="261"/>
    </location>
</feature>
<feature type="region of interest" description="Disordered" evidence="7">
    <location>
        <begin position="1"/>
        <end position="21"/>
    </location>
</feature>
<dbReference type="Gene3D" id="3.40.605.10">
    <property type="entry name" value="Aldehyde Dehydrogenase, Chain A, domain 1"/>
    <property type="match status" value="1"/>
</dbReference>
<gene>
    <name evidence="9" type="ORF">SAMN05216267_101779</name>
</gene>
<evidence type="ECO:0000256" key="5">
    <source>
        <dbReference type="PROSITE-ProRule" id="PRU10007"/>
    </source>
</evidence>
<dbReference type="CDD" id="cd07138">
    <property type="entry name" value="ALDH_CddD_SSP0762"/>
    <property type="match status" value="1"/>
</dbReference>
<evidence type="ECO:0000313" key="10">
    <source>
        <dbReference type="Proteomes" id="UP000181951"/>
    </source>
</evidence>
<keyword evidence="2 6" id="KW-0560">Oxidoreductase</keyword>
<dbReference type="InterPro" id="IPR016162">
    <property type="entry name" value="Ald_DH_N"/>
</dbReference>
<evidence type="ECO:0000259" key="8">
    <source>
        <dbReference type="Pfam" id="PF00171"/>
    </source>
</evidence>
<dbReference type="PANTHER" id="PTHR42804">
    <property type="entry name" value="ALDEHYDE DEHYDROGENASE"/>
    <property type="match status" value="1"/>
</dbReference>
<dbReference type="PROSITE" id="PS00070">
    <property type="entry name" value="ALDEHYDE_DEHYDR_CYS"/>
    <property type="match status" value="1"/>
</dbReference>